<dbReference type="AlphaFoldDB" id="A0A521F3S5"/>
<keyword evidence="2" id="KW-1185">Reference proteome</keyword>
<protein>
    <submittedName>
        <fullName evidence="1">Uncharacterized protein</fullName>
    </submittedName>
</protein>
<gene>
    <name evidence="1" type="ORF">SAMN06265379_11425</name>
</gene>
<evidence type="ECO:0000313" key="2">
    <source>
        <dbReference type="Proteomes" id="UP000319040"/>
    </source>
</evidence>
<name>A0A521F3S5_SACCC</name>
<accession>A0A521F3S5</accession>
<dbReference type="Proteomes" id="UP000319040">
    <property type="component" value="Unassembled WGS sequence"/>
</dbReference>
<dbReference type="EMBL" id="FXTB01000014">
    <property type="protein sequence ID" value="SMO90868.1"/>
    <property type="molecule type" value="Genomic_DNA"/>
</dbReference>
<reference evidence="1 2" key="1">
    <citation type="submission" date="2017-05" db="EMBL/GenBank/DDBJ databases">
        <authorList>
            <person name="Varghese N."/>
            <person name="Submissions S."/>
        </authorList>
    </citation>
    <scope>NUCLEOTIDE SEQUENCE [LARGE SCALE GENOMIC DNA]</scope>
    <source>
        <strain evidence="1 2">DSM 27040</strain>
    </source>
</reference>
<sequence>MDKTCYNDGSSIDQNFIPTMLDHQKKVLEEVGNNKERFKRELIKSLQWISSREHTQLKIWVIKNFCYKYPDIISRIFKIDTACT</sequence>
<organism evidence="1 2">
    <name type="scientific">Saccharicrinis carchari</name>
    <dbReference type="NCBI Taxonomy" id="1168039"/>
    <lineage>
        <taxon>Bacteria</taxon>
        <taxon>Pseudomonadati</taxon>
        <taxon>Bacteroidota</taxon>
        <taxon>Bacteroidia</taxon>
        <taxon>Marinilabiliales</taxon>
        <taxon>Marinilabiliaceae</taxon>
        <taxon>Saccharicrinis</taxon>
    </lineage>
</organism>
<evidence type="ECO:0000313" key="1">
    <source>
        <dbReference type="EMBL" id="SMO90868.1"/>
    </source>
</evidence>
<proteinExistence type="predicted"/>
<dbReference type="RefSeq" id="WP_142534706.1">
    <property type="nucleotide sequence ID" value="NZ_FXTB01000014.1"/>
</dbReference>